<evidence type="ECO:0000313" key="3">
    <source>
        <dbReference type="Proteomes" id="UP001596002"/>
    </source>
</evidence>
<dbReference type="Proteomes" id="UP001596002">
    <property type="component" value="Unassembled WGS sequence"/>
</dbReference>
<evidence type="ECO:0000256" key="1">
    <source>
        <dbReference type="SAM" id="Phobius"/>
    </source>
</evidence>
<evidence type="ECO:0000313" key="2">
    <source>
        <dbReference type="EMBL" id="MFC4766839.1"/>
    </source>
</evidence>
<keyword evidence="3" id="KW-1185">Reference proteome</keyword>
<keyword evidence="1" id="KW-0472">Membrane</keyword>
<comment type="caution">
    <text evidence="2">The sequence shown here is derived from an EMBL/GenBank/DDBJ whole genome shotgun (WGS) entry which is preliminary data.</text>
</comment>
<proteinExistence type="predicted"/>
<keyword evidence="1" id="KW-0812">Transmembrane</keyword>
<protein>
    <submittedName>
        <fullName evidence="2">Uncharacterized protein</fullName>
    </submittedName>
</protein>
<gene>
    <name evidence="2" type="ORF">ACFO8Q_05585</name>
</gene>
<sequence>MNVNDQGYPVPSTNDLNLDLSDERLLVPVPAAFQKIKERDLQLALSWRMITVLYLLIILGAAGKLRILLKIKLQVKTKQGLFTITHSES</sequence>
<organism evidence="2 3">
    <name type="scientific">Effusibacillus consociatus</name>
    <dbReference type="NCBI Taxonomy" id="1117041"/>
    <lineage>
        <taxon>Bacteria</taxon>
        <taxon>Bacillati</taxon>
        <taxon>Bacillota</taxon>
        <taxon>Bacilli</taxon>
        <taxon>Bacillales</taxon>
        <taxon>Alicyclobacillaceae</taxon>
        <taxon>Effusibacillus</taxon>
    </lineage>
</organism>
<dbReference type="EMBL" id="JBHSHC010000033">
    <property type="protein sequence ID" value="MFC4766839.1"/>
    <property type="molecule type" value="Genomic_DNA"/>
</dbReference>
<feature type="transmembrane region" description="Helical" evidence="1">
    <location>
        <begin position="47"/>
        <end position="69"/>
    </location>
</feature>
<keyword evidence="1" id="KW-1133">Transmembrane helix</keyword>
<accession>A0ABV9PZ91</accession>
<reference evidence="3" key="1">
    <citation type="journal article" date="2019" name="Int. J. Syst. Evol. Microbiol.">
        <title>The Global Catalogue of Microorganisms (GCM) 10K type strain sequencing project: providing services to taxonomists for standard genome sequencing and annotation.</title>
        <authorList>
            <consortium name="The Broad Institute Genomics Platform"/>
            <consortium name="The Broad Institute Genome Sequencing Center for Infectious Disease"/>
            <person name="Wu L."/>
            <person name="Ma J."/>
        </authorList>
    </citation>
    <scope>NUCLEOTIDE SEQUENCE [LARGE SCALE GENOMIC DNA]</scope>
    <source>
        <strain evidence="3">WYCCWR 12678</strain>
    </source>
</reference>
<name>A0ABV9PZ91_9BACL</name>